<gene>
    <name evidence="10" type="ORF">MSYG_2310</name>
</gene>
<dbReference type="PROSITE" id="PS00108">
    <property type="entry name" value="PROTEIN_KINASE_ST"/>
    <property type="match status" value="1"/>
</dbReference>
<evidence type="ECO:0000256" key="4">
    <source>
        <dbReference type="ARBA" id="ARBA00022741"/>
    </source>
</evidence>
<keyword evidence="6 7" id="KW-0067">ATP-binding</keyword>
<reference evidence="11" key="1">
    <citation type="journal article" date="2017" name="Nucleic Acids Res.">
        <title>Proteogenomics produces comprehensive and highly accurate protein-coding gene annotation in a complete genome assembly of Malassezia sympodialis.</title>
        <authorList>
            <person name="Zhu Y."/>
            <person name="Engstroem P.G."/>
            <person name="Tellgren-Roth C."/>
            <person name="Baudo C.D."/>
            <person name="Kennell J.C."/>
            <person name="Sun S."/>
            <person name="Billmyre R.B."/>
            <person name="Schroeder M.S."/>
            <person name="Andersson A."/>
            <person name="Holm T."/>
            <person name="Sigurgeirsson B."/>
            <person name="Wu G."/>
            <person name="Sankaranarayanan S.R."/>
            <person name="Siddharthan R."/>
            <person name="Sanyal K."/>
            <person name="Lundeberg J."/>
            <person name="Nystedt B."/>
            <person name="Boekhout T."/>
            <person name="Dawson T.L. Jr."/>
            <person name="Heitman J."/>
            <person name="Scheynius A."/>
            <person name="Lehtioe J."/>
        </authorList>
    </citation>
    <scope>NUCLEOTIDE SEQUENCE [LARGE SCALE GENOMIC DNA]</scope>
    <source>
        <strain evidence="11">ATCC 42132</strain>
    </source>
</reference>
<dbReference type="PROSITE" id="PS00107">
    <property type="entry name" value="PROTEIN_KINASE_ATP"/>
    <property type="match status" value="1"/>
</dbReference>
<dbReference type="SMART" id="SM00220">
    <property type="entry name" value="S_TKc"/>
    <property type="match status" value="1"/>
</dbReference>
<evidence type="ECO:0000256" key="3">
    <source>
        <dbReference type="ARBA" id="ARBA00022679"/>
    </source>
</evidence>
<dbReference type="OrthoDB" id="289250at2759"/>
<proteinExistence type="inferred from homology"/>
<feature type="region of interest" description="Disordered" evidence="8">
    <location>
        <begin position="1"/>
        <end position="249"/>
    </location>
</feature>
<evidence type="ECO:0000256" key="6">
    <source>
        <dbReference type="ARBA" id="ARBA00022840"/>
    </source>
</evidence>
<accession>A0A1M8A6H8</accession>
<dbReference type="PANTHER" id="PTHR24346">
    <property type="entry name" value="MAP/MICROTUBULE AFFINITY-REGULATING KINASE"/>
    <property type="match status" value="1"/>
</dbReference>
<name>A0A1M8A6H8_MALS4</name>
<feature type="compositionally biased region" description="Basic and acidic residues" evidence="8">
    <location>
        <begin position="199"/>
        <end position="213"/>
    </location>
</feature>
<dbReference type="Proteomes" id="UP000186303">
    <property type="component" value="Chromosome 3"/>
</dbReference>
<keyword evidence="4 7" id="KW-0547">Nucleotide-binding</keyword>
<dbReference type="InterPro" id="IPR011009">
    <property type="entry name" value="Kinase-like_dom_sf"/>
</dbReference>
<dbReference type="InterPro" id="IPR008271">
    <property type="entry name" value="Ser/Thr_kinase_AS"/>
</dbReference>
<keyword evidence="11" id="KW-1185">Reference proteome</keyword>
<feature type="domain" description="Protein kinase" evidence="9">
    <location>
        <begin position="277"/>
        <end position="593"/>
    </location>
</feature>
<dbReference type="GO" id="GO:0004674">
    <property type="term" value="F:protein serine/threonine kinase activity"/>
    <property type="evidence" value="ECO:0007669"/>
    <property type="project" value="UniProtKB-KW"/>
</dbReference>
<feature type="compositionally biased region" description="Low complexity" evidence="8">
    <location>
        <begin position="51"/>
        <end position="62"/>
    </location>
</feature>
<dbReference type="SUPFAM" id="SSF56112">
    <property type="entry name" value="Protein kinase-like (PK-like)"/>
    <property type="match status" value="1"/>
</dbReference>
<dbReference type="OMA" id="CVAHEAS"/>
<dbReference type="GO" id="GO:0035556">
    <property type="term" value="P:intracellular signal transduction"/>
    <property type="evidence" value="ECO:0007669"/>
    <property type="project" value="TreeGrafter"/>
</dbReference>
<dbReference type="Gene3D" id="1.10.510.10">
    <property type="entry name" value="Transferase(Phosphotransferase) domain 1"/>
    <property type="match status" value="1"/>
</dbReference>
<evidence type="ECO:0000256" key="7">
    <source>
        <dbReference type="PROSITE-ProRule" id="PRU10141"/>
    </source>
</evidence>
<dbReference type="STRING" id="1230383.A0A1M8A6H8"/>
<feature type="compositionally biased region" description="Polar residues" evidence="8">
    <location>
        <begin position="74"/>
        <end position="92"/>
    </location>
</feature>
<feature type="binding site" evidence="7">
    <location>
        <position position="305"/>
    </location>
    <ligand>
        <name>ATP</name>
        <dbReference type="ChEBI" id="CHEBI:30616"/>
    </ligand>
</feature>
<evidence type="ECO:0000256" key="1">
    <source>
        <dbReference type="ARBA" id="ARBA00010791"/>
    </source>
</evidence>
<dbReference type="InterPro" id="IPR000719">
    <property type="entry name" value="Prot_kinase_dom"/>
</dbReference>
<dbReference type="GO" id="GO:0005737">
    <property type="term" value="C:cytoplasm"/>
    <property type="evidence" value="ECO:0007669"/>
    <property type="project" value="TreeGrafter"/>
</dbReference>
<keyword evidence="5" id="KW-0418">Kinase</keyword>
<dbReference type="Pfam" id="PF00069">
    <property type="entry name" value="Pkinase"/>
    <property type="match status" value="1"/>
</dbReference>
<dbReference type="InterPro" id="IPR017441">
    <property type="entry name" value="Protein_kinase_ATP_BS"/>
</dbReference>
<sequence length="663" mass="74537">MGLGKGQGPRAPLDQAGGAPAEMPAIKTPEDAPEDGYRESLASTRPRADRTLPTLQDLTLLDEGSAEDRWSYPLYTSTSLQPSSSVRSQRNWNEFDGQHVSPLPSPLIRTPQDENWSSPMVEDSKTDAFFNASPSMPTPKPPASISRSVSSHVAGKPPESSQRRQRALSNPSEPNRTLWAPEAPASLVPPRTPLMNESRPYKERPRLPVEPETRPSTTSRHIHGPSVNVTDDSLFPPEPVQKLPEERRERPLNEALLDALDRIDEEEDNRTGRVGPYRIVSQLGTGAFSKVLLAETPSHGRVALKMIACDPWTIDKRMRVSWLREAEILKHISHPNIVQFKNAFRTPHHYALVLEAVAGGELFDLLASHQAQISQREWLVRRLFGELATAVHWMHDAHLVHRDIKLENIMVTRTLFGTNKELTPSQLGPMPLIKITDFGLARFVNEDQLLETRCGSEEYAAPELIMGKKYDGRKTDTWAMGVVLFALLTGQIPFLEHTSGASDQRALRNVRERVMSVAERDAQNRKAHLLRIAKADLSWPERTNDLSEDQLTDSYDPALRLLTPRSRHTISRFLRRDPKRRAHCLELWQDPWFLYGSFTAPEQAHSPAPYDEATVLCVAHEASAHRQGIALPYSPLDPRGKQWTAKYASTSPLHAAVVRHEHE</sequence>
<evidence type="ECO:0000259" key="9">
    <source>
        <dbReference type="PROSITE" id="PS50011"/>
    </source>
</evidence>
<protein>
    <recommendedName>
        <fullName evidence="9">Protein kinase domain-containing protein</fullName>
    </recommendedName>
</protein>
<dbReference type="VEuPathDB" id="FungiDB:MSYG_2310"/>
<evidence type="ECO:0000256" key="5">
    <source>
        <dbReference type="ARBA" id="ARBA00022777"/>
    </source>
</evidence>
<evidence type="ECO:0000313" key="11">
    <source>
        <dbReference type="Proteomes" id="UP000186303"/>
    </source>
</evidence>
<dbReference type="EMBL" id="LT671823">
    <property type="protein sequence ID" value="SHO77968.1"/>
    <property type="molecule type" value="Genomic_DNA"/>
</dbReference>
<dbReference type="PROSITE" id="PS50011">
    <property type="entry name" value="PROTEIN_KINASE_DOM"/>
    <property type="match status" value="1"/>
</dbReference>
<dbReference type="AlphaFoldDB" id="A0A1M8A6H8"/>
<organism evidence="10 11">
    <name type="scientific">Malassezia sympodialis (strain ATCC 42132)</name>
    <name type="common">Atopic eczema-associated yeast</name>
    <dbReference type="NCBI Taxonomy" id="1230383"/>
    <lineage>
        <taxon>Eukaryota</taxon>
        <taxon>Fungi</taxon>
        <taxon>Dikarya</taxon>
        <taxon>Basidiomycota</taxon>
        <taxon>Ustilaginomycotina</taxon>
        <taxon>Malasseziomycetes</taxon>
        <taxon>Malasseziales</taxon>
        <taxon>Malasseziaceae</taxon>
        <taxon>Malassezia</taxon>
    </lineage>
</organism>
<dbReference type="PANTHER" id="PTHR24346:SF82">
    <property type="entry name" value="KP78A-RELATED"/>
    <property type="match status" value="1"/>
</dbReference>
<dbReference type="GO" id="GO:0005524">
    <property type="term" value="F:ATP binding"/>
    <property type="evidence" value="ECO:0007669"/>
    <property type="project" value="UniProtKB-UniRule"/>
</dbReference>
<comment type="similarity">
    <text evidence="1">Belongs to the protein kinase superfamily. CAMK Ser/Thr protein kinase family. NIM1 subfamily.</text>
</comment>
<evidence type="ECO:0000256" key="2">
    <source>
        <dbReference type="ARBA" id="ARBA00022527"/>
    </source>
</evidence>
<keyword evidence="3" id="KW-0808">Transferase</keyword>
<evidence type="ECO:0000256" key="8">
    <source>
        <dbReference type="SAM" id="MobiDB-lite"/>
    </source>
</evidence>
<evidence type="ECO:0000313" key="10">
    <source>
        <dbReference type="EMBL" id="SHO77968.1"/>
    </source>
</evidence>
<keyword evidence="2" id="KW-0723">Serine/threonine-protein kinase</keyword>